<dbReference type="KEGG" id="dog:HP555_13810"/>
<keyword evidence="2" id="KW-1185">Reference proteome</keyword>
<gene>
    <name evidence="1" type="ORF">HP555_13810</name>
</gene>
<sequence length="65" mass="7082">MAQKNKKLAAALAAVNAYIMQEEEAAYQAQLAAARSAAQAGPSLWAIAGRQDIMNFRRLIQMKAF</sequence>
<protein>
    <submittedName>
        <fullName evidence="1">Uncharacterized protein</fullName>
    </submittedName>
</protein>
<reference evidence="1 2" key="1">
    <citation type="submission" date="2020-05" db="EMBL/GenBank/DDBJ databases">
        <title>Complete genome of Desulfobulbus oligotrophicus.</title>
        <authorList>
            <person name="Podar M."/>
        </authorList>
    </citation>
    <scope>NUCLEOTIDE SEQUENCE [LARGE SCALE GENOMIC DNA]</scope>
    <source>
        <strain evidence="1 2">Prop6</strain>
    </source>
</reference>
<dbReference type="EMBL" id="CP054140">
    <property type="protein sequence ID" value="QQG66864.1"/>
    <property type="molecule type" value="Genomic_DNA"/>
</dbReference>
<name>A0A7T5VFJ2_9BACT</name>
<proteinExistence type="predicted"/>
<evidence type="ECO:0000313" key="1">
    <source>
        <dbReference type="EMBL" id="QQG66864.1"/>
    </source>
</evidence>
<dbReference type="AlphaFoldDB" id="A0A7T5VFJ2"/>
<dbReference type="RefSeq" id="WP_199263150.1">
    <property type="nucleotide sequence ID" value="NZ_CP054140.1"/>
</dbReference>
<evidence type="ECO:0000313" key="2">
    <source>
        <dbReference type="Proteomes" id="UP000596092"/>
    </source>
</evidence>
<organism evidence="1 2">
    <name type="scientific">Desulfobulbus oligotrophicus</name>
    <dbReference type="NCBI Taxonomy" id="1909699"/>
    <lineage>
        <taxon>Bacteria</taxon>
        <taxon>Pseudomonadati</taxon>
        <taxon>Thermodesulfobacteriota</taxon>
        <taxon>Desulfobulbia</taxon>
        <taxon>Desulfobulbales</taxon>
        <taxon>Desulfobulbaceae</taxon>
        <taxon>Desulfobulbus</taxon>
    </lineage>
</organism>
<accession>A0A7T5VFJ2</accession>
<dbReference type="Proteomes" id="UP000596092">
    <property type="component" value="Chromosome"/>
</dbReference>